<dbReference type="GO" id="GO:0005886">
    <property type="term" value="C:plasma membrane"/>
    <property type="evidence" value="ECO:0000318"/>
    <property type="project" value="GO_Central"/>
</dbReference>
<feature type="compositionally biased region" description="Basic and acidic residues" evidence="1">
    <location>
        <begin position="1399"/>
        <end position="1411"/>
    </location>
</feature>
<dbReference type="GO" id="GO:0030027">
    <property type="term" value="C:lamellipodium"/>
    <property type="evidence" value="ECO:0000318"/>
    <property type="project" value="GO_Central"/>
</dbReference>
<sequence length="1463" mass="168775">MNDALLNSIRAKLQFEHKAVFSLGPVKDNSLSVFKKLRVVAITEYGYEVYSKTNGELKKIFTWSSLNSIAFQGNIARFVFDKKKITSELPDGRLINGIIGHIFRQTIPSIRYKQFGLDTYGFHKIKGSNYGAFVRMKQLLIDKSITVTPHVTKAFEFFLRFSPLKFNYSELPEYRRLSEVFFGILPLIQSLQHLTIPVLETCEELANNPSSISKLRSLEFFGRKEPRLMEFLQNYKPPEKSNLCAIIFSHSEFDPEDIDKIQKFIDVNEVISLNIHNALDYSAEQMLYSHILTPKICNRLEILNLDKTRNVDLQKVIDLASNVTLLSLAGCNLQIADALARISKSRFPKLRFLNLSENSASFSPDPNTIIIPQLYSLMLNDIEWMGTSLPDTLNVIFKRGLEPFKLSIARAKASGESWQTVFRIFATTNYRSLTAFTWDGNPIHKAIFSFLHGNSFLDYLSLSDCFHHEIKDSVNDLCNFIDSTISLKFLTIRGTDRHHLGALAGHLLRCISRSPSILHLDISNNQIGDTGISALRTLLNTNRTIKVLVIDGSNPDNGQQFIETLNFASLQFPRLSLSYPINDVNYLLENSRISEEQYNNLLNNFKRKPTLKQSKRGCLFETPEKSPFMEPFYVFRHVPQDPFPIVLSEEQLKAVQNPPELPPLPPRPQMQRRAESVKRMPLNRPSQINTSHRPPISPKFQRMGSSQSFQPPQRQPASPVASPTSSPKQKIEVPFFLKDLENQIGGLGAFDSESTVSETIIDDYTNKITVSFGKPTKSQPQKRQKQPQIDEYSDEDETKTLEEQQVEITFNKPQKKSPVKQIDEYSDEDETKTLEEQQVELVFNKPQRKSPPKAEDYSPDEDLPPSPQSVRKRLQRNPITDAKQKVFDDYSEEKEEQPKVQIPQRKQPQLDQYSDEEPVQQVPQRRQQIDEYSDEEQVQQRRQQTSQRRSPVEQQRQRKQQPVDDDYDDVIPKAKIIPQRQPNSARGPQSQRIQIKPQLDEYSDEDIEQPKPQIQPKPQSTRPSWLDLEASQQNSPPKARIGSRLNQQRPQQPPQTARPRPVQRKQMNLDEYSDEEEPPKPQPQPIMKRRRRNPSNVDNSNIPVVHIAQQSTKLPEEKDNFPPSPVKRRRVSSVQKAQSAVGNKAEIMQRNQQIGVPQEQPQQQQHRHRVHRNTAQSAVGNKNELLQRNQQVGVPPEEQVPRRRKHKSTVGDPNEILQRNQQVIQVEPEQVPRRRKHKSTVGDPNEILQRNQQVIQVEPEQVPRRRKHKSTVGDANEILQRNQQVIRVEPEQQVLRKRKRKSVVGDEKEIIKRNDEIMKESVQPFRRRRKSSVANQNDIAQRNQEMNIQPEIKQHRRKVMAQSAVGDRNEIAKRNDQILNQEVPQAEPLRKRKRVKSAVGDKAEIQQRNKNAEILPENPPKRQETPRRRRVVNQIAPVEQPAAHRRPKVVKASAFMEGSDSYD</sequence>
<gene>
    <name evidence="2" type="ORF">TVAG_117540</name>
</gene>
<feature type="compositionally biased region" description="Polar residues" evidence="1">
    <location>
        <begin position="1173"/>
        <end position="1192"/>
    </location>
</feature>
<proteinExistence type="predicted"/>
<name>A2E3U4_TRIV3</name>
<feature type="region of interest" description="Disordered" evidence="1">
    <location>
        <begin position="1322"/>
        <end position="1348"/>
    </location>
</feature>
<dbReference type="SMR" id="A2E3U4"/>
<evidence type="ECO:0008006" key="4">
    <source>
        <dbReference type="Google" id="ProtNLM"/>
    </source>
</evidence>
<dbReference type="PANTHER" id="PTHR24112:SF64">
    <property type="entry name" value="CHROMOSOME UNDETERMINED SCAFFOLD_46, WHOLE GENOME SHOTGUN SEQUENCE"/>
    <property type="match status" value="1"/>
</dbReference>
<dbReference type="RefSeq" id="XP_001324955.1">
    <property type="nucleotide sequence ID" value="XM_001324920.1"/>
</dbReference>
<dbReference type="SUPFAM" id="SSF52047">
    <property type="entry name" value="RNI-like"/>
    <property type="match status" value="1"/>
</dbReference>
<reference evidence="2" key="2">
    <citation type="journal article" date="2007" name="Science">
        <title>Draft genome sequence of the sexually transmitted pathogen Trichomonas vaginalis.</title>
        <authorList>
            <person name="Carlton J.M."/>
            <person name="Hirt R.P."/>
            <person name="Silva J.C."/>
            <person name="Delcher A.L."/>
            <person name="Schatz M."/>
            <person name="Zhao Q."/>
            <person name="Wortman J.R."/>
            <person name="Bidwell S.L."/>
            <person name="Alsmark U.C.M."/>
            <person name="Besteiro S."/>
            <person name="Sicheritz-Ponten T."/>
            <person name="Noel C.J."/>
            <person name="Dacks J.B."/>
            <person name="Foster P.G."/>
            <person name="Simillion C."/>
            <person name="Van de Peer Y."/>
            <person name="Miranda-Saavedra D."/>
            <person name="Barton G.J."/>
            <person name="Westrop G.D."/>
            <person name="Mueller S."/>
            <person name="Dessi D."/>
            <person name="Fiori P.L."/>
            <person name="Ren Q."/>
            <person name="Paulsen I."/>
            <person name="Zhang H."/>
            <person name="Bastida-Corcuera F.D."/>
            <person name="Simoes-Barbosa A."/>
            <person name="Brown M.T."/>
            <person name="Hayes R.D."/>
            <person name="Mukherjee M."/>
            <person name="Okumura C.Y."/>
            <person name="Schneider R."/>
            <person name="Smith A.J."/>
            <person name="Vanacova S."/>
            <person name="Villalvazo M."/>
            <person name="Haas B.J."/>
            <person name="Pertea M."/>
            <person name="Feldblyum T.V."/>
            <person name="Utterback T.R."/>
            <person name="Shu C.L."/>
            <person name="Osoegawa K."/>
            <person name="de Jong P.J."/>
            <person name="Hrdy I."/>
            <person name="Horvathova L."/>
            <person name="Zubacova Z."/>
            <person name="Dolezal P."/>
            <person name="Malik S.B."/>
            <person name="Logsdon J.M. Jr."/>
            <person name="Henze K."/>
            <person name="Gupta A."/>
            <person name="Wang C.C."/>
            <person name="Dunne R.L."/>
            <person name="Upcroft J.A."/>
            <person name="Upcroft P."/>
            <person name="White O."/>
            <person name="Salzberg S.L."/>
            <person name="Tang P."/>
            <person name="Chiu C.-H."/>
            <person name="Lee Y.-S."/>
            <person name="Embley T.M."/>
            <person name="Coombs G.H."/>
            <person name="Mottram J.C."/>
            <person name="Tachezy J."/>
            <person name="Fraser-Liggett C.M."/>
            <person name="Johnson P.J."/>
        </authorList>
    </citation>
    <scope>NUCLEOTIDE SEQUENCE [LARGE SCALE GENOMIC DNA]</scope>
    <source>
        <strain evidence="2">G3</strain>
    </source>
</reference>
<feature type="region of interest" description="Disordered" evidence="1">
    <location>
        <begin position="770"/>
        <end position="1278"/>
    </location>
</feature>
<reference evidence="2" key="1">
    <citation type="submission" date="2006-10" db="EMBL/GenBank/DDBJ databases">
        <authorList>
            <person name="Amadeo P."/>
            <person name="Zhao Q."/>
            <person name="Wortman J."/>
            <person name="Fraser-Liggett C."/>
            <person name="Carlton J."/>
        </authorList>
    </citation>
    <scope>NUCLEOTIDE SEQUENCE</scope>
    <source>
        <strain evidence="2">G3</strain>
    </source>
</reference>
<feature type="region of interest" description="Disordered" evidence="1">
    <location>
        <begin position="1383"/>
        <end position="1463"/>
    </location>
</feature>
<feature type="compositionally biased region" description="Low complexity" evidence="1">
    <location>
        <begin position="1010"/>
        <end position="1019"/>
    </location>
</feature>
<organism evidence="2 3">
    <name type="scientific">Trichomonas vaginalis (strain ATCC PRA-98 / G3)</name>
    <dbReference type="NCBI Taxonomy" id="412133"/>
    <lineage>
        <taxon>Eukaryota</taxon>
        <taxon>Metamonada</taxon>
        <taxon>Parabasalia</taxon>
        <taxon>Trichomonadida</taxon>
        <taxon>Trichomonadidae</taxon>
        <taxon>Trichomonas</taxon>
    </lineage>
</organism>
<dbReference type="InParanoid" id="A2E3U4"/>
<dbReference type="EMBL" id="DS113297">
    <property type="protein sequence ID" value="EAY12732.1"/>
    <property type="molecule type" value="Genomic_DNA"/>
</dbReference>
<feature type="compositionally biased region" description="Polar residues" evidence="1">
    <location>
        <begin position="980"/>
        <end position="993"/>
    </location>
</feature>
<dbReference type="InterPro" id="IPR051279">
    <property type="entry name" value="PP1-Reg/Actin-Interact_Protein"/>
</dbReference>
<dbReference type="VEuPathDB" id="TrichDB:TVAGG3_0507110"/>
<feature type="compositionally biased region" description="Low complexity" evidence="1">
    <location>
        <begin position="1152"/>
        <end position="1164"/>
    </location>
</feature>
<feature type="compositionally biased region" description="Pro residues" evidence="1">
    <location>
        <begin position="659"/>
        <end position="668"/>
    </location>
</feature>
<evidence type="ECO:0000313" key="2">
    <source>
        <dbReference type="EMBL" id="EAY12732.1"/>
    </source>
</evidence>
<keyword evidence="3" id="KW-1185">Reference proteome</keyword>
<feature type="compositionally biased region" description="Low complexity" evidence="1">
    <location>
        <begin position="940"/>
        <end position="949"/>
    </location>
</feature>
<evidence type="ECO:0000313" key="3">
    <source>
        <dbReference type="Proteomes" id="UP000001542"/>
    </source>
</evidence>
<feature type="compositionally biased region" description="Polar residues" evidence="1">
    <location>
        <begin position="1132"/>
        <end position="1141"/>
    </location>
</feature>
<feature type="compositionally biased region" description="Polar residues" evidence="1">
    <location>
        <begin position="1332"/>
        <end position="1347"/>
    </location>
</feature>
<dbReference type="PANTHER" id="PTHR24112">
    <property type="entry name" value="LEUCINE-RICH REPEAT, ISOFORM F-RELATED"/>
    <property type="match status" value="1"/>
</dbReference>
<evidence type="ECO:0000256" key="1">
    <source>
        <dbReference type="SAM" id="MobiDB-lite"/>
    </source>
</evidence>
<dbReference type="GO" id="GO:0034315">
    <property type="term" value="P:regulation of Arp2/3 complex-mediated actin nucleation"/>
    <property type="evidence" value="ECO:0000318"/>
    <property type="project" value="GO_Central"/>
</dbReference>
<dbReference type="Gene3D" id="3.80.10.10">
    <property type="entry name" value="Ribonuclease Inhibitor"/>
    <property type="match status" value="1"/>
</dbReference>
<dbReference type="KEGG" id="tva:4770700"/>
<dbReference type="VEuPathDB" id="TrichDB:TVAG_117540"/>
<dbReference type="InterPro" id="IPR032675">
    <property type="entry name" value="LRR_dom_sf"/>
</dbReference>
<feature type="region of interest" description="Disordered" evidence="1">
    <location>
        <begin position="656"/>
        <end position="728"/>
    </location>
</feature>
<dbReference type="Proteomes" id="UP000001542">
    <property type="component" value="Unassembled WGS sequence"/>
</dbReference>
<protein>
    <recommendedName>
        <fullName evidence="4">Leucine Rich Repeat family protein</fullName>
    </recommendedName>
</protein>
<accession>A2E3U4</accession>
<feature type="compositionally biased region" description="Low complexity" evidence="1">
    <location>
        <begin position="705"/>
        <end position="727"/>
    </location>
</feature>
<feature type="compositionally biased region" description="Low complexity" evidence="1">
    <location>
        <begin position="1044"/>
        <end position="1060"/>
    </location>
</feature>
<dbReference type="GO" id="GO:0016477">
    <property type="term" value="P:cell migration"/>
    <property type="evidence" value="ECO:0000318"/>
    <property type="project" value="GO_Central"/>
</dbReference>
<feature type="compositionally biased region" description="Polar residues" evidence="1">
    <location>
        <begin position="1094"/>
        <end position="1113"/>
    </location>
</feature>